<protein>
    <submittedName>
        <fullName evidence="2">Restriction endonuclease subunit S</fullName>
    </submittedName>
</protein>
<proteinExistence type="predicted"/>
<comment type="caution">
    <text evidence="2">The sequence shown here is derived from an EMBL/GenBank/DDBJ whole genome shotgun (WGS) entry which is preliminary data.</text>
</comment>
<evidence type="ECO:0000256" key="1">
    <source>
        <dbReference type="SAM" id="Coils"/>
    </source>
</evidence>
<keyword evidence="1" id="KW-0175">Coiled coil</keyword>
<accession>A0A2M7D6J7</accession>
<feature type="non-terminal residue" evidence="2">
    <location>
        <position position="1"/>
    </location>
</feature>
<name>A0A2M7D6J7_9BACT</name>
<reference evidence="3" key="1">
    <citation type="submission" date="2017-09" db="EMBL/GenBank/DDBJ databases">
        <title>Depth-based differentiation of microbial function through sediment-hosted aquifers and enrichment of novel symbionts in the deep terrestrial subsurface.</title>
        <authorList>
            <person name="Probst A.J."/>
            <person name="Ladd B."/>
            <person name="Jarett J.K."/>
            <person name="Geller-Mcgrath D.E."/>
            <person name="Sieber C.M.K."/>
            <person name="Emerson J.B."/>
            <person name="Anantharaman K."/>
            <person name="Thomas B.C."/>
            <person name="Malmstrom R."/>
            <person name="Stieglmeier M."/>
            <person name="Klingl A."/>
            <person name="Woyke T."/>
            <person name="Ryan C.M."/>
            <person name="Banfield J.F."/>
        </authorList>
    </citation>
    <scope>NUCLEOTIDE SEQUENCE [LARGE SCALE GENOMIC DNA]</scope>
</reference>
<keyword evidence="2" id="KW-0378">Hydrolase</keyword>
<dbReference type="Proteomes" id="UP000229247">
    <property type="component" value="Unassembled WGS sequence"/>
</dbReference>
<dbReference type="GO" id="GO:0004519">
    <property type="term" value="F:endonuclease activity"/>
    <property type="evidence" value="ECO:0007669"/>
    <property type="project" value="UniProtKB-KW"/>
</dbReference>
<evidence type="ECO:0000313" key="3">
    <source>
        <dbReference type="Proteomes" id="UP000229247"/>
    </source>
</evidence>
<dbReference type="EMBL" id="PEUE01000026">
    <property type="protein sequence ID" value="PIV38646.1"/>
    <property type="molecule type" value="Genomic_DNA"/>
</dbReference>
<keyword evidence="2" id="KW-0255">Endonuclease</keyword>
<organism evidence="2 3">
    <name type="scientific">Candidatus Portnoybacteria bacterium CG02_land_8_20_14_3_00_45_8</name>
    <dbReference type="NCBI Taxonomy" id="1974807"/>
    <lineage>
        <taxon>Bacteria</taxon>
        <taxon>Candidatus Portnoyibacteriota</taxon>
    </lineage>
</organism>
<keyword evidence="2" id="KW-0540">Nuclease</keyword>
<gene>
    <name evidence="2" type="ORF">COS30_00990</name>
</gene>
<feature type="coiled-coil region" evidence="1">
    <location>
        <begin position="27"/>
        <end position="54"/>
    </location>
</feature>
<dbReference type="AlphaFoldDB" id="A0A2M7D6J7"/>
<evidence type="ECO:0000313" key="2">
    <source>
        <dbReference type="EMBL" id="PIV38646.1"/>
    </source>
</evidence>
<sequence>HWRPEQVKNILIPILPKLIQQKISGLIRRSHESRKKAKELLEEAKTRVEKLIEQA</sequence>